<organism evidence="5 6">
    <name type="scientific">Blepharisma stoltei</name>
    <dbReference type="NCBI Taxonomy" id="1481888"/>
    <lineage>
        <taxon>Eukaryota</taxon>
        <taxon>Sar</taxon>
        <taxon>Alveolata</taxon>
        <taxon>Ciliophora</taxon>
        <taxon>Postciliodesmatophora</taxon>
        <taxon>Heterotrichea</taxon>
        <taxon>Heterotrichida</taxon>
        <taxon>Blepharismidae</taxon>
        <taxon>Blepharisma</taxon>
    </lineage>
</organism>
<dbReference type="PANTHER" id="PTHR46010">
    <property type="entry name" value="PROTEIN IWS1 HOMOLOG"/>
    <property type="match status" value="1"/>
</dbReference>
<evidence type="ECO:0000313" key="6">
    <source>
        <dbReference type="Proteomes" id="UP001162131"/>
    </source>
</evidence>
<reference evidence="5" key="1">
    <citation type="submission" date="2021-09" db="EMBL/GenBank/DDBJ databases">
        <authorList>
            <consortium name="AG Swart"/>
            <person name="Singh M."/>
            <person name="Singh A."/>
            <person name="Seah K."/>
            <person name="Emmerich C."/>
        </authorList>
    </citation>
    <scope>NUCLEOTIDE SEQUENCE</scope>
    <source>
        <strain evidence="5">ATCC30299</strain>
    </source>
</reference>
<feature type="compositionally biased region" description="Low complexity" evidence="3">
    <location>
        <begin position="1"/>
        <end position="10"/>
    </location>
</feature>
<dbReference type="Gene3D" id="1.20.930.10">
    <property type="entry name" value="Conserved domain common to transcription factors TFIIS, elongin A, CRSP70"/>
    <property type="match status" value="1"/>
</dbReference>
<dbReference type="GO" id="GO:0016973">
    <property type="term" value="P:poly(A)+ mRNA export from nucleus"/>
    <property type="evidence" value="ECO:0007669"/>
    <property type="project" value="TreeGrafter"/>
</dbReference>
<comment type="caution">
    <text evidence="5">The sequence shown here is derived from an EMBL/GenBank/DDBJ whole genome shotgun (WGS) entry which is preliminary data.</text>
</comment>
<dbReference type="Proteomes" id="UP001162131">
    <property type="component" value="Unassembled WGS sequence"/>
</dbReference>
<feature type="compositionally biased region" description="Acidic residues" evidence="3">
    <location>
        <begin position="11"/>
        <end position="23"/>
    </location>
</feature>
<dbReference type="InterPro" id="IPR035441">
    <property type="entry name" value="TFIIS/LEDGF_dom_sf"/>
</dbReference>
<dbReference type="GO" id="GO:0005634">
    <property type="term" value="C:nucleus"/>
    <property type="evidence" value="ECO:0007669"/>
    <property type="project" value="UniProtKB-SubCell"/>
</dbReference>
<evidence type="ECO:0000256" key="1">
    <source>
        <dbReference type="ARBA" id="ARBA00037992"/>
    </source>
</evidence>
<protein>
    <recommendedName>
        <fullName evidence="4">TFIIS N-terminal domain-containing protein</fullName>
    </recommendedName>
</protein>
<dbReference type="EMBL" id="CAJZBQ010000037">
    <property type="protein sequence ID" value="CAG9325000.1"/>
    <property type="molecule type" value="Genomic_DNA"/>
</dbReference>
<dbReference type="SUPFAM" id="SSF47676">
    <property type="entry name" value="Conserved domain common to transcription factors TFIIS, elongin A, CRSP70"/>
    <property type="match status" value="1"/>
</dbReference>
<proteinExistence type="inferred from homology"/>
<evidence type="ECO:0000256" key="2">
    <source>
        <dbReference type="PROSITE-ProRule" id="PRU00649"/>
    </source>
</evidence>
<dbReference type="PROSITE" id="PS51319">
    <property type="entry name" value="TFIIS_N"/>
    <property type="match status" value="1"/>
</dbReference>
<sequence length="308" mass="35232">MTEDIISLSDTESESDSDSEMPEILDLPSKIPQIEVSTQIEEDVDSDNDVPEIIQSIINSKSKRRRTVILDAEDEQIIDNMIKEMEKAANDDIEANLKGLPALYKLKILNKVAKFLKVAKYHMLFLSMNGAFVLGKWLARLPDGSFPSTPLKLSLLESIQDIPIETEHLRNSELGRNIMIIYHNPNETQTVKRLSKFLIEKWSRMIYEIDVDYTFLEKTEVGSDENLAPNIPKPLLSLEKIQMRGGNKNSVRDPPKGIFDFKYRPTSNSEEAQAARGIDKDSVYKRLLKKKSKVKKQKWMSVDGRTLY</sequence>
<evidence type="ECO:0000256" key="3">
    <source>
        <dbReference type="SAM" id="MobiDB-lite"/>
    </source>
</evidence>
<keyword evidence="2" id="KW-0539">Nucleus</keyword>
<dbReference type="Pfam" id="PF08711">
    <property type="entry name" value="Med26"/>
    <property type="match status" value="1"/>
</dbReference>
<evidence type="ECO:0000259" key="4">
    <source>
        <dbReference type="PROSITE" id="PS51319"/>
    </source>
</evidence>
<dbReference type="PANTHER" id="PTHR46010:SF1">
    <property type="entry name" value="PROTEIN IWS1 HOMOLOG"/>
    <property type="match status" value="1"/>
</dbReference>
<gene>
    <name evidence="5" type="ORF">BSTOLATCC_MIC37746</name>
</gene>
<name>A0AAU9JCL0_9CILI</name>
<accession>A0AAU9JCL0</accession>
<dbReference type="AlphaFoldDB" id="A0AAU9JCL0"/>
<dbReference type="InterPro" id="IPR017923">
    <property type="entry name" value="TFIIS_N"/>
</dbReference>
<evidence type="ECO:0000313" key="5">
    <source>
        <dbReference type="EMBL" id="CAG9325000.1"/>
    </source>
</evidence>
<feature type="domain" description="TFIIS N-terminal" evidence="4">
    <location>
        <begin position="132"/>
        <end position="209"/>
    </location>
</feature>
<feature type="region of interest" description="Disordered" evidence="3">
    <location>
        <begin position="1"/>
        <end position="26"/>
    </location>
</feature>
<comment type="subcellular location">
    <subcellularLocation>
        <location evidence="2">Nucleus</location>
    </subcellularLocation>
</comment>
<dbReference type="InterPro" id="IPR051037">
    <property type="entry name" value="RNAPII_TF_IWS1"/>
</dbReference>
<comment type="similarity">
    <text evidence="1">Belongs to the IWS1 family.</text>
</comment>
<keyword evidence="6" id="KW-1185">Reference proteome</keyword>